<feature type="domain" description="Peptidase C39" evidence="13">
    <location>
        <begin position="8"/>
        <end position="132"/>
    </location>
</feature>
<organism evidence="14 15">
    <name type="scientific">Xylocopilactobacillus apis</name>
    <dbReference type="NCBI Taxonomy" id="2932183"/>
    <lineage>
        <taxon>Bacteria</taxon>
        <taxon>Bacillati</taxon>
        <taxon>Bacillota</taxon>
        <taxon>Bacilli</taxon>
        <taxon>Lactobacillales</taxon>
        <taxon>Lactobacillaceae</taxon>
        <taxon>Xylocopilactobacillus</taxon>
    </lineage>
</organism>
<dbReference type="GO" id="GO:0043213">
    <property type="term" value="P:bacteriocin transport"/>
    <property type="evidence" value="ECO:0007669"/>
    <property type="project" value="UniProtKB-KW"/>
</dbReference>
<sequence>MKYYHNMQVLNNDCGLAVLKTVFEQLGLFKQADSLKVDLSEEGISLYEMTKILSSFGVESDSFEVSDLEELKKVKFPCIAMINSNGLAHYVVLQKYLSRSDTFIVSNPIKPDIEKVTYNDLKSEFIGYSIIIEDVKPKEKQSISPKNKVLEVYKYVISNISISSKIELSIILFTQFALPLIFYQLLQDLLSTEFQNLNSYNLSLIVIFYSSFFLTTYFTGIRYSQLKLKIENNLQSKIINDFYHMNMNDFQKKNNVNNLVGYLSTVIDSTSGLLEKFFLSFDLFFSIFLLLLMFQLNYFFPLIFIFLTVIYVIYLKSTLKNLMNYNKNLSSSYNELLSTFESNVLGSNDVFVHDKSEDAENKLKSTEIQFFKAKYLSELLKNKIGTISSIISFMMIVMILVVTYLALVYRNEILYPLSSGLYVFFIVISLLERMSDSYLSYKTSLINIDYVQSIKNFIQEDTKKEEIQLLNVKKDQKLIFSNISYIYDGMEDFVFENFSLSLSPGEINVLKGENGVGKTTFAKIILGLLTPKNGDIYIGKTKLKSLDKTNIISEVSYYTPNQYLFYGTSSSNAKMKIFDNQYMDSYKSIFQDKVSDNIILYNNGINVSQGQRQKLLLDRCFSKQASIYILDEPTGNLDQTAKQDLINKIVDLKIQNKLILVITHDEDIISIADKVLKMRKKNDDVE</sequence>
<feature type="transmembrane region" description="Helical" evidence="10">
    <location>
        <begin position="413"/>
        <end position="431"/>
    </location>
</feature>
<evidence type="ECO:0000256" key="1">
    <source>
        <dbReference type="ARBA" id="ARBA00004651"/>
    </source>
</evidence>
<dbReference type="SUPFAM" id="SSF52540">
    <property type="entry name" value="P-loop containing nucleoside triphosphate hydrolases"/>
    <property type="match status" value="1"/>
</dbReference>
<feature type="transmembrane region" description="Helical" evidence="10">
    <location>
        <begin position="298"/>
        <end position="315"/>
    </location>
</feature>
<feature type="domain" description="ABC transporter" evidence="11">
    <location>
        <begin position="478"/>
        <end position="685"/>
    </location>
</feature>
<dbReference type="Pfam" id="PF00664">
    <property type="entry name" value="ABC_membrane"/>
    <property type="match status" value="1"/>
</dbReference>
<keyword evidence="5" id="KW-0067">ATP-binding</keyword>
<keyword evidence="3" id="KW-0547">Nucleotide-binding</keyword>
<dbReference type="GO" id="GO:0015031">
    <property type="term" value="P:protein transport"/>
    <property type="evidence" value="ECO:0007669"/>
    <property type="project" value="UniProtKB-KW"/>
</dbReference>
<dbReference type="Pfam" id="PF00005">
    <property type="entry name" value="ABC_tran"/>
    <property type="match status" value="1"/>
</dbReference>
<dbReference type="InterPro" id="IPR039421">
    <property type="entry name" value="Type_1_exporter"/>
</dbReference>
<proteinExistence type="predicted"/>
<feature type="transmembrane region" description="Helical" evidence="10">
    <location>
        <begin position="198"/>
        <end position="219"/>
    </location>
</feature>
<dbReference type="PROSITE" id="PS50929">
    <property type="entry name" value="ABC_TM1F"/>
    <property type="match status" value="1"/>
</dbReference>
<feature type="transmembrane region" description="Helical" evidence="10">
    <location>
        <begin position="273"/>
        <end position="292"/>
    </location>
</feature>
<dbReference type="GO" id="GO:0034040">
    <property type="term" value="F:ATPase-coupled lipid transmembrane transporter activity"/>
    <property type="evidence" value="ECO:0007669"/>
    <property type="project" value="TreeGrafter"/>
</dbReference>
<dbReference type="Gene3D" id="3.40.50.300">
    <property type="entry name" value="P-loop containing nucleotide triphosphate hydrolases"/>
    <property type="match status" value="1"/>
</dbReference>
<dbReference type="InterPro" id="IPR027417">
    <property type="entry name" value="P-loop_NTPase"/>
</dbReference>
<dbReference type="InterPro" id="IPR003593">
    <property type="entry name" value="AAA+_ATPase"/>
</dbReference>
<feature type="domain" description="ABC transmembrane type-1" evidence="12">
    <location>
        <begin position="170"/>
        <end position="402"/>
    </location>
</feature>
<dbReference type="PANTHER" id="PTHR24221:SF654">
    <property type="entry name" value="ATP-BINDING CASSETTE SUB-FAMILY B MEMBER 6"/>
    <property type="match status" value="1"/>
</dbReference>
<evidence type="ECO:0000259" key="13">
    <source>
        <dbReference type="PROSITE" id="PS50990"/>
    </source>
</evidence>
<evidence type="ECO:0000256" key="7">
    <source>
        <dbReference type="ARBA" id="ARBA00022989"/>
    </source>
</evidence>
<feature type="transmembrane region" description="Helical" evidence="10">
    <location>
        <begin position="168"/>
        <end position="186"/>
    </location>
</feature>
<comment type="subcellular location">
    <subcellularLocation>
        <location evidence="1">Cell membrane</location>
        <topology evidence="1">Multi-pass membrane protein</topology>
    </subcellularLocation>
</comment>
<keyword evidence="4" id="KW-0788">Thiol protease</keyword>
<evidence type="ECO:0000313" key="14">
    <source>
        <dbReference type="EMBL" id="BDR55675.1"/>
    </source>
</evidence>
<evidence type="ECO:0000256" key="3">
    <source>
        <dbReference type="ARBA" id="ARBA00022741"/>
    </source>
</evidence>
<accession>A0AAU9D2R1</accession>
<dbReference type="GO" id="GO:0008234">
    <property type="term" value="F:cysteine-type peptidase activity"/>
    <property type="evidence" value="ECO:0007669"/>
    <property type="project" value="UniProtKB-KW"/>
</dbReference>
<dbReference type="GO" id="GO:0005524">
    <property type="term" value="F:ATP binding"/>
    <property type="evidence" value="ECO:0007669"/>
    <property type="project" value="UniProtKB-KW"/>
</dbReference>
<evidence type="ECO:0000256" key="9">
    <source>
        <dbReference type="ARBA" id="ARBA00043264"/>
    </source>
</evidence>
<evidence type="ECO:0000256" key="6">
    <source>
        <dbReference type="ARBA" id="ARBA00022927"/>
    </source>
</evidence>
<evidence type="ECO:0000256" key="5">
    <source>
        <dbReference type="ARBA" id="ARBA00022840"/>
    </source>
</evidence>
<dbReference type="GO" id="GO:0005886">
    <property type="term" value="C:plasma membrane"/>
    <property type="evidence" value="ECO:0007669"/>
    <property type="project" value="UniProtKB-SubCell"/>
</dbReference>
<keyword evidence="4" id="KW-0645">Protease</keyword>
<dbReference type="CDD" id="cd03228">
    <property type="entry name" value="ABCC_MRP_Like"/>
    <property type="match status" value="1"/>
</dbReference>
<dbReference type="PROSITE" id="PS50990">
    <property type="entry name" value="PEPTIDASE_C39"/>
    <property type="match status" value="1"/>
</dbReference>
<dbReference type="InterPro" id="IPR003439">
    <property type="entry name" value="ABC_transporter-like_ATP-bd"/>
</dbReference>
<dbReference type="GO" id="GO:0016887">
    <property type="term" value="F:ATP hydrolysis activity"/>
    <property type="evidence" value="ECO:0007669"/>
    <property type="project" value="InterPro"/>
</dbReference>
<dbReference type="SMART" id="SM00382">
    <property type="entry name" value="AAA"/>
    <property type="match status" value="1"/>
</dbReference>
<dbReference type="Proteomes" id="UP001321804">
    <property type="component" value="Chromosome"/>
</dbReference>
<keyword evidence="9" id="KW-0080">Bacteriocin transport</keyword>
<keyword evidence="6" id="KW-0813">Transport</keyword>
<evidence type="ECO:0000313" key="15">
    <source>
        <dbReference type="Proteomes" id="UP001321804"/>
    </source>
</evidence>
<keyword evidence="6" id="KW-0653">Protein transport</keyword>
<dbReference type="Gene3D" id="3.90.70.10">
    <property type="entry name" value="Cysteine proteinases"/>
    <property type="match status" value="1"/>
</dbReference>
<keyword evidence="8 10" id="KW-0472">Membrane</keyword>
<evidence type="ECO:0000259" key="12">
    <source>
        <dbReference type="PROSITE" id="PS50929"/>
    </source>
</evidence>
<dbReference type="InterPro" id="IPR036640">
    <property type="entry name" value="ABC1_TM_sf"/>
</dbReference>
<evidence type="ECO:0000256" key="2">
    <source>
        <dbReference type="ARBA" id="ARBA00022692"/>
    </source>
</evidence>
<gene>
    <name evidence="14" type="primary">clyB</name>
    <name evidence="14" type="ORF">KIMC2_02370</name>
</gene>
<dbReference type="GO" id="GO:0006508">
    <property type="term" value="P:proteolysis"/>
    <property type="evidence" value="ECO:0007669"/>
    <property type="project" value="InterPro"/>
</dbReference>
<keyword evidence="4" id="KW-0378">Hydrolase</keyword>
<protein>
    <submittedName>
        <fullName evidence="14">Peptidase C39</fullName>
    </submittedName>
</protein>
<evidence type="ECO:0000256" key="4">
    <source>
        <dbReference type="ARBA" id="ARBA00022807"/>
    </source>
</evidence>
<evidence type="ECO:0000259" key="11">
    <source>
        <dbReference type="PROSITE" id="PS50893"/>
    </source>
</evidence>
<keyword evidence="2 10" id="KW-0812">Transmembrane</keyword>
<dbReference type="EMBL" id="AP026801">
    <property type="protein sequence ID" value="BDR55675.1"/>
    <property type="molecule type" value="Genomic_DNA"/>
</dbReference>
<name>A0AAU9D2R1_9LACO</name>
<evidence type="ECO:0000256" key="10">
    <source>
        <dbReference type="SAM" id="Phobius"/>
    </source>
</evidence>
<dbReference type="PANTHER" id="PTHR24221">
    <property type="entry name" value="ATP-BINDING CASSETTE SUB-FAMILY B"/>
    <property type="match status" value="1"/>
</dbReference>
<dbReference type="AlphaFoldDB" id="A0AAU9D2R1"/>
<keyword evidence="15" id="KW-1185">Reference proteome</keyword>
<dbReference type="PROSITE" id="PS50893">
    <property type="entry name" value="ABC_TRANSPORTER_2"/>
    <property type="match status" value="1"/>
</dbReference>
<dbReference type="Pfam" id="PF03412">
    <property type="entry name" value="Peptidase_C39"/>
    <property type="match status" value="1"/>
</dbReference>
<dbReference type="InterPro" id="IPR011527">
    <property type="entry name" value="ABC1_TM_dom"/>
</dbReference>
<keyword evidence="7 10" id="KW-1133">Transmembrane helix</keyword>
<reference evidence="14 15" key="1">
    <citation type="journal article" date="2023" name="Microbiol. Spectr.">
        <title>Symbiosis of Carpenter Bees with Uncharacterized Lactic Acid Bacteria Showing NAD Auxotrophy.</title>
        <authorList>
            <person name="Kawasaki S."/>
            <person name="Ozawa K."/>
            <person name="Mori T."/>
            <person name="Yamamoto A."/>
            <person name="Ito M."/>
            <person name="Ohkuma M."/>
            <person name="Sakamoto M."/>
            <person name="Matsutani M."/>
        </authorList>
    </citation>
    <scope>NUCLEOTIDE SEQUENCE [LARGE SCALE GENOMIC DNA]</scope>
    <source>
        <strain evidence="14 15">KimC2</strain>
    </source>
</reference>
<dbReference type="GO" id="GO:0140359">
    <property type="term" value="F:ABC-type transporter activity"/>
    <property type="evidence" value="ECO:0007669"/>
    <property type="project" value="InterPro"/>
</dbReference>
<dbReference type="SUPFAM" id="SSF90123">
    <property type="entry name" value="ABC transporter transmembrane region"/>
    <property type="match status" value="1"/>
</dbReference>
<feature type="transmembrane region" description="Helical" evidence="10">
    <location>
        <begin position="384"/>
        <end position="407"/>
    </location>
</feature>
<dbReference type="InterPro" id="IPR005074">
    <property type="entry name" value="Peptidase_C39"/>
</dbReference>
<dbReference type="Gene3D" id="1.20.1560.10">
    <property type="entry name" value="ABC transporter type 1, transmembrane domain"/>
    <property type="match status" value="1"/>
</dbReference>
<dbReference type="KEGG" id="xak:KIMC2_02370"/>
<evidence type="ECO:0000256" key="8">
    <source>
        <dbReference type="ARBA" id="ARBA00023136"/>
    </source>
</evidence>